<dbReference type="Proteomes" id="UP001244341">
    <property type="component" value="Chromosome 11b"/>
</dbReference>
<evidence type="ECO:0000313" key="3">
    <source>
        <dbReference type="Proteomes" id="UP001244341"/>
    </source>
</evidence>
<organism evidence="2 3">
    <name type="scientific">Tetradesmus obliquus</name>
    <name type="common">Green alga</name>
    <name type="synonym">Acutodesmus obliquus</name>
    <dbReference type="NCBI Taxonomy" id="3088"/>
    <lineage>
        <taxon>Eukaryota</taxon>
        <taxon>Viridiplantae</taxon>
        <taxon>Chlorophyta</taxon>
        <taxon>core chlorophytes</taxon>
        <taxon>Chlorophyceae</taxon>
        <taxon>CS clade</taxon>
        <taxon>Sphaeropleales</taxon>
        <taxon>Scenedesmaceae</taxon>
        <taxon>Tetradesmus</taxon>
    </lineage>
</organism>
<feature type="compositionally biased region" description="Polar residues" evidence="1">
    <location>
        <begin position="202"/>
        <end position="222"/>
    </location>
</feature>
<feature type="region of interest" description="Disordered" evidence="1">
    <location>
        <begin position="1"/>
        <end position="64"/>
    </location>
</feature>
<feature type="compositionally biased region" description="Low complexity" evidence="1">
    <location>
        <begin position="228"/>
        <end position="239"/>
    </location>
</feature>
<name>A0ABY8UGT6_TETOB</name>
<sequence length="262" mass="27439">MSKQSGLDWKALLQQKPPPSSVVKKSALKSRQGAHHTPSTPLASSSTGSLTADQQQQQQQTGSSIPFLLLPVAIPEQKENTVPTDQPAADLLAKLAQLKQKAASLADAAAAAKQPAAAGSAAAAQLLQRPPILQDPLPPPERIITPDAWLLSSSSSGSDGALDEFPASSSGRFLQEQQRQSQGFAHASARTAAVPGGDAVNMATSLTGQTNDSSSLLTTANSPDRRVQQALARIRQLQQRTHDALEEGGLQQIAEEPQASWA</sequence>
<gene>
    <name evidence="2" type="ORF">OEZ85_006089</name>
</gene>
<proteinExistence type="predicted"/>
<feature type="compositionally biased region" description="Polar residues" evidence="1">
    <location>
        <begin position="167"/>
        <end position="183"/>
    </location>
</feature>
<dbReference type="EMBL" id="CP126218">
    <property type="protein sequence ID" value="WIA20254.1"/>
    <property type="molecule type" value="Genomic_DNA"/>
</dbReference>
<protein>
    <submittedName>
        <fullName evidence="2">Uncharacterized protein</fullName>
    </submittedName>
</protein>
<keyword evidence="3" id="KW-1185">Reference proteome</keyword>
<evidence type="ECO:0000256" key="1">
    <source>
        <dbReference type="SAM" id="MobiDB-lite"/>
    </source>
</evidence>
<evidence type="ECO:0000313" key="2">
    <source>
        <dbReference type="EMBL" id="WIA20254.1"/>
    </source>
</evidence>
<feature type="region of interest" description="Disordered" evidence="1">
    <location>
        <begin position="155"/>
        <end position="262"/>
    </location>
</feature>
<reference evidence="2 3" key="1">
    <citation type="submission" date="2023-05" db="EMBL/GenBank/DDBJ databases">
        <title>A 100% complete, gapless, phased diploid assembly of the Scenedesmus obliquus UTEX 3031 genome.</title>
        <authorList>
            <person name="Biondi T.C."/>
            <person name="Hanschen E.R."/>
            <person name="Kwon T."/>
            <person name="Eng W."/>
            <person name="Kruse C.P.S."/>
            <person name="Koehler S.I."/>
            <person name="Kunde Y."/>
            <person name="Gleasner C.D."/>
            <person name="You Mak K.T."/>
            <person name="Polle J."/>
            <person name="Hovde B.T."/>
            <person name="Starkenburg S.R."/>
        </authorList>
    </citation>
    <scope>NUCLEOTIDE SEQUENCE [LARGE SCALE GENOMIC DNA]</scope>
    <source>
        <strain evidence="2 3">DOE0152z</strain>
    </source>
</reference>
<accession>A0ABY8UGT6</accession>
<feature type="compositionally biased region" description="Polar residues" evidence="1">
    <location>
        <begin position="37"/>
        <end position="53"/>
    </location>
</feature>